<dbReference type="GO" id="GO:0005634">
    <property type="term" value="C:nucleus"/>
    <property type="evidence" value="ECO:0007669"/>
    <property type="project" value="TreeGrafter"/>
</dbReference>
<dbReference type="AlphaFoldDB" id="R7YV10"/>
<evidence type="ECO:0000256" key="5">
    <source>
        <dbReference type="ARBA" id="ARBA00022679"/>
    </source>
</evidence>
<dbReference type="InterPro" id="IPR009286">
    <property type="entry name" value="Ins_P5_2-kin"/>
</dbReference>
<dbReference type="OrthoDB" id="272370at2759"/>
<evidence type="ECO:0000256" key="3">
    <source>
        <dbReference type="ARBA" id="ARBA00012023"/>
    </source>
</evidence>
<proteinExistence type="inferred from homology"/>
<dbReference type="Pfam" id="PF06090">
    <property type="entry name" value="Ins_P5_2-kin"/>
    <property type="match status" value="1"/>
</dbReference>
<keyword evidence="5 9" id="KW-0808">Transferase</keyword>
<comment type="catalytic activity">
    <reaction evidence="9">
        <text>1D-myo-inositol 1,3,4,5,6-pentakisphosphate + ATP = 1D-myo-inositol hexakisphosphate + ADP + H(+)</text>
        <dbReference type="Rhea" id="RHEA:20313"/>
        <dbReference type="ChEBI" id="CHEBI:15378"/>
        <dbReference type="ChEBI" id="CHEBI:30616"/>
        <dbReference type="ChEBI" id="CHEBI:57733"/>
        <dbReference type="ChEBI" id="CHEBI:58130"/>
        <dbReference type="ChEBI" id="CHEBI:456216"/>
        <dbReference type="EC" id="2.7.1.158"/>
    </reaction>
</comment>
<protein>
    <recommendedName>
        <fullName evidence="4 9">Inositol-pentakisphosphate 2-kinase</fullName>
        <ecNumber evidence="3 9">2.7.1.158</ecNumber>
    </recommendedName>
</protein>
<evidence type="ECO:0000256" key="6">
    <source>
        <dbReference type="ARBA" id="ARBA00022741"/>
    </source>
</evidence>
<evidence type="ECO:0000256" key="8">
    <source>
        <dbReference type="ARBA" id="ARBA00022840"/>
    </source>
</evidence>
<dbReference type="GO" id="GO:0005524">
    <property type="term" value="F:ATP binding"/>
    <property type="evidence" value="ECO:0007669"/>
    <property type="project" value="UniProtKB-KW"/>
</dbReference>
<comment type="function">
    <text evidence="1">Has kinase activity and phosphorylates inositol-1,3,4,5,6-pentakisphosphate (Ins(1,3,4,5,6)P5) to produce 1,2,3,4,5,6-hexakisphosphate (InsP6), also known as phytate.</text>
</comment>
<gene>
    <name evidence="10" type="ORF">W97_04863</name>
</gene>
<dbReference type="PANTHER" id="PTHR14456:SF2">
    <property type="entry name" value="INOSITOL-PENTAKISPHOSPHATE 2-KINASE"/>
    <property type="match status" value="1"/>
</dbReference>
<dbReference type="eggNOG" id="ENOG502S7VH">
    <property type="taxonomic scope" value="Eukaryota"/>
</dbReference>
<keyword evidence="6 9" id="KW-0547">Nucleotide-binding</keyword>
<comment type="similarity">
    <text evidence="2">Belongs to the IPK1 type 1 family.</text>
</comment>
<evidence type="ECO:0000256" key="9">
    <source>
        <dbReference type="RuleBase" id="RU364126"/>
    </source>
</evidence>
<dbReference type="GeneID" id="19902174"/>
<dbReference type="PANTHER" id="PTHR14456">
    <property type="entry name" value="INOSITOL POLYPHOSPHATE KINASE 1"/>
    <property type="match status" value="1"/>
</dbReference>
<comment type="function">
    <text evidence="9">Phosphorylates Ins(1,3,4,5,6)P5 at position 2 to form Ins(1,2,3,4,5,6)P6 (InsP6 or phytate).</text>
</comment>
<sequence>MAVDAVVSIASDLRPKLDGNDIVTGDTVLARYRMLAEVCHSDNKSARIWKKSDIYQGGANIVYKLDSLGSDDEKYAPLRNRVLRVRKSVDDTTTQQIAICFSGFISKLLEPRFLVEMKLVHLTEDFIASLNLDLHQLELSGWRSTKHVGARVKPDAWGLLLTDMTSDGTLRKEGGGAYAIEFKPKWLSQSPNAPPLSRRCRTCAIRAQRDSEKQSQGQSDRPAVAGAAKATFCPLALLSDDRATLATIARSLFATTDYAAVDLQDQHRTFFTTRFVDFFTAQGDGLRLLRRLQFLQQRLDPYGILATGISPLPEHITLIHLKRFQLAMTLRDCSLLMKIPLSATEPVEARLADLDVKSSKRKLEEWRLKERSLCIGGWYTCREEDGEGTGGEDVCVLKEVEWWV</sequence>
<dbReference type="HOGENOM" id="CLU_031304_2_0_1"/>
<comment type="domain">
    <text evidence="9">The EXKPK motif is conserved in inositol-pentakisphosphate 2-kinases of both family 1 and 2.</text>
</comment>
<reference evidence="11" key="1">
    <citation type="submission" date="2012-06" db="EMBL/GenBank/DDBJ databases">
        <title>The genome sequence of Coniosporium apollinis CBS 100218.</title>
        <authorList>
            <consortium name="The Broad Institute Genome Sequencing Platform"/>
            <person name="Cuomo C."/>
            <person name="Gorbushina A."/>
            <person name="Noack S."/>
            <person name="Walker B."/>
            <person name="Young S.K."/>
            <person name="Zeng Q."/>
            <person name="Gargeya S."/>
            <person name="Fitzgerald M."/>
            <person name="Haas B."/>
            <person name="Abouelleil A."/>
            <person name="Alvarado L."/>
            <person name="Arachchi H.M."/>
            <person name="Berlin A.M."/>
            <person name="Chapman S.B."/>
            <person name="Goldberg J."/>
            <person name="Griggs A."/>
            <person name="Gujja S."/>
            <person name="Hansen M."/>
            <person name="Howarth C."/>
            <person name="Imamovic A."/>
            <person name="Larimer J."/>
            <person name="McCowan C."/>
            <person name="Montmayeur A."/>
            <person name="Murphy C."/>
            <person name="Neiman D."/>
            <person name="Pearson M."/>
            <person name="Priest M."/>
            <person name="Roberts A."/>
            <person name="Saif S."/>
            <person name="Shea T."/>
            <person name="Sisk P."/>
            <person name="Sykes S."/>
            <person name="Wortman J."/>
            <person name="Nusbaum C."/>
            <person name="Birren B."/>
        </authorList>
    </citation>
    <scope>NUCLEOTIDE SEQUENCE [LARGE SCALE GENOMIC DNA]</scope>
    <source>
        <strain evidence="11">CBS 100218</strain>
    </source>
</reference>
<dbReference type="GO" id="GO:0032958">
    <property type="term" value="P:inositol phosphate biosynthetic process"/>
    <property type="evidence" value="ECO:0007669"/>
    <property type="project" value="TreeGrafter"/>
</dbReference>
<keyword evidence="7 9" id="KW-0418">Kinase</keyword>
<evidence type="ECO:0000256" key="4">
    <source>
        <dbReference type="ARBA" id="ARBA00014846"/>
    </source>
</evidence>
<dbReference type="GO" id="GO:0035299">
    <property type="term" value="F:inositol-1,3,4,5,6-pentakisphosphate 2-kinase activity"/>
    <property type="evidence" value="ECO:0007669"/>
    <property type="project" value="UniProtKB-EC"/>
</dbReference>
<dbReference type="EC" id="2.7.1.158" evidence="3 9"/>
<evidence type="ECO:0000313" key="11">
    <source>
        <dbReference type="Proteomes" id="UP000016924"/>
    </source>
</evidence>
<dbReference type="STRING" id="1168221.R7YV10"/>
<dbReference type="EMBL" id="JH767575">
    <property type="protein sequence ID" value="EON65624.1"/>
    <property type="molecule type" value="Genomic_DNA"/>
</dbReference>
<dbReference type="RefSeq" id="XP_007780941.1">
    <property type="nucleotide sequence ID" value="XM_007782751.1"/>
</dbReference>
<dbReference type="OMA" id="NKSARIW"/>
<evidence type="ECO:0000256" key="2">
    <source>
        <dbReference type="ARBA" id="ARBA00008305"/>
    </source>
</evidence>
<keyword evidence="8 9" id="KW-0067">ATP-binding</keyword>
<evidence type="ECO:0000256" key="7">
    <source>
        <dbReference type="ARBA" id="ARBA00022777"/>
    </source>
</evidence>
<keyword evidence="11" id="KW-1185">Reference proteome</keyword>
<evidence type="ECO:0000256" key="1">
    <source>
        <dbReference type="ARBA" id="ARBA00003979"/>
    </source>
</evidence>
<organism evidence="10 11">
    <name type="scientific">Coniosporium apollinis (strain CBS 100218)</name>
    <name type="common">Rock-inhabiting black yeast</name>
    <dbReference type="NCBI Taxonomy" id="1168221"/>
    <lineage>
        <taxon>Eukaryota</taxon>
        <taxon>Fungi</taxon>
        <taxon>Dikarya</taxon>
        <taxon>Ascomycota</taxon>
        <taxon>Pezizomycotina</taxon>
        <taxon>Dothideomycetes</taxon>
        <taxon>Dothideomycetes incertae sedis</taxon>
        <taxon>Coniosporium</taxon>
    </lineage>
</organism>
<dbReference type="Proteomes" id="UP000016924">
    <property type="component" value="Unassembled WGS sequence"/>
</dbReference>
<evidence type="ECO:0000313" key="10">
    <source>
        <dbReference type="EMBL" id="EON65624.1"/>
    </source>
</evidence>
<accession>R7YV10</accession>
<name>R7YV10_CONA1</name>